<sequence length="423" mass="45503">MATAGDGTAVPAGRAALVAALNAAARQSLGPANAQPVSGLHQCGLTASCHVDGLLLGRAVHHTAHLACGVAAEDALLLLCPLKWEAVLGNPELWPHVAMRGGRLVPLPRASPPLQSLSVWDDSIVDANEFVWTTRTPAQVLADLAALRFGTTQPSAHHEVVERLLPAIDEHAPSRVHRLTTRLGSLEAEDVLMLGKYVGVGEGVCRRRAAQLSKLEVVREALREHYPQLQLWSDVVAFFSDDAKRAPRRSGLAQQLLEADKRSIRTDKRAERERGRSQGAEGGGADGWQNQFRVESARRKRVARDGEARRRLRAAMARLEALASASAISEAMRRDEPSHLSAALGEAAAESGGVRQSELEEPQQQQAAVEAVDASSAAPAAKRARRAWAPWKAGTKGHAALAEGGGRVWRKRKWGKYTTKRSG</sequence>
<feature type="compositionally biased region" description="Low complexity" evidence="1">
    <location>
        <begin position="340"/>
        <end position="353"/>
    </location>
</feature>
<dbReference type="HOGENOM" id="CLU_521221_0_0_1"/>
<dbReference type="PaxDb" id="2903-EOD32951"/>
<dbReference type="EnsemblProtists" id="EOD32951">
    <property type="protein sequence ID" value="EOD32951"/>
    <property type="gene ID" value="EMIHUDRAFT_230102"/>
</dbReference>
<feature type="compositionally biased region" description="Low complexity" evidence="1">
    <location>
        <begin position="362"/>
        <end position="393"/>
    </location>
</feature>
<dbReference type="KEGG" id="ehx:EMIHUDRAFT_230102"/>
<keyword evidence="3" id="KW-1185">Reference proteome</keyword>
<reference evidence="3" key="1">
    <citation type="journal article" date="2013" name="Nature">
        <title>Pan genome of the phytoplankton Emiliania underpins its global distribution.</title>
        <authorList>
            <person name="Read B.A."/>
            <person name="Kegel J."/>
            <person name="Klute M.J."/>
            <person name="Kuo A."/>
            <person name="Lefebvre S.C."/>
            <person name="Maumus F."/>
            <person name="Mayer C."/>
            <person name="Miller J."/>
            <person name="Monier A."/>
            <person name="Salamov A."/>
            <person name="Young J."/>
            <person name="Aguilar M."/>
            <person name="Claverie J.M."/>
            <person name="Frickenhaus S."/>
            <person name="Gonzalez K."/>
            <person name="Herman E.K."/>
            <person name="Lin Y.C."/>
            <person name="Napier J."/>
            <person name="Ogata H."/>
            <person name="Sarno A.F."/>
            <person name="Shmutz J."/>
            <person name="Schroeder D."/>
            <person name="de Vargas C."/>
            <person name="Verret F."/>
            <person name="von Dassow P."/>
            <person name="Valentin K."/>
            <person name="Van de Peer Y."/>
            <person name="Wheeler G."/>
            <person name="Dacks J.B."/>
            <person name="Delwiche C.F."/>
            <person name="Dyhrman S.T."/>
            <person name="Glockner G."/>
            <person name="John U."/>
            <person name="Richards T."/>
            <person name="Worden A.Z."/>
            <person name="Zhang X."/>
            <person name="Grigoriev I.V."/>
            <person name="Allen A.E."/>
            <person name="Bidle K."/>
            <person name="Borodovsky M."/>
            <person name="Bowler C."/>
            <person name="Brownlee C."/>
            <person name="Cock J.M."/>
            <person name="Elias M."/>
            <person name="Gladyshev V.N."/>
            <person name="Groth M."/>
            <person name="Guda C."/>
            <person name="Hadaegh A."/>
            <person name="Iglesias-Rodriguez M.D."/>
            <person name="Jenkins J."/>
            <person name="Jones B.M."/>
            <person name="Lawson T."/>
            <person name="Leese F."/>
            <person name="Lindquist E."/>
            <person name="Lobanov A."/>
            <person name="Lomsadze A."/>
            <person name="Malik S.B."/>
            <person name="Marsh M.E."/>
            <person name="Mackinder L."/>
            <person name="Mock T."/>
            <person name="Mueller-Roeber B."/>
            <person name="Pagarete A."/>
            <person name="Parker M."/>
            <person name="Probert I."/>
            <person name="Quesneville H."/>
            <person name="Raines C."/>
            <person name="Rensing S.A."/>
            <person name="Riano-Pachon D.M."/>
            <person name="Richier S."/>
            <person name="Rokitta S."/>
            <person name="Shiraiwa Y."/>
            <person name="Soanes D.M."/>
            <person name="van der Giezen M."/>
            <person name="Wahlund T.M."/>
            <person name="Williams B."/>
            <person name="Wilson W."/>
            <person name="Wolfe G."/>
            <person name="Wurch L.L."/>
        </authorList>
    </citation>
    <scope>NUCLEOTIDE SEQUENCE</scope>
</reference>
<organism evidence="2 3">
    <name type="scientific">Emiliania huxleyi (strain CCMP1516)</name>
    <dbReference type="NCBI Taxonomy" id="280463"/>
    <lineage>
        <taxon>Eukaryota</taxon>
        <taxon>Haptista</taxon>
        <taxon>Haptophyta</taxon>
        <taxon>Prymnesiophyceae</taxon>
        <taxon>Isochrysidales</taxon>
        <taxon>Noelaerhabdaceae</taxon>
        <taxon>Emiliania</taxon>
    </lineage>
</organism>
<protein>
    <submittedName>
        <fullName evidence="2">Uncharacterized protein</fullName>
    </submittedName>
</protein>
<dbReference type="Proteomes" id="UP000013827">
    <property type="component" value="Unassembled WGS sequence"/>
</dbReference>
<dbReference type="RefSeq" id="XP_005785380.1">
    <property type="nucleotide sequence ID" value="XM_005785323.1"/>
</dbReference>
<proteinExistence type="predicted"/>
<feature type="region of interest" description="Disordered" evidence="1">
    <location>
        <begin position="250"/>
        <end position="309"/>
    </location>
</feature>
<evidence type="ECO:0000313" key="2">
    <source>
        <dbReference type="EnsemblProtists" id="EOD32951"/>
    </source>
</evidence>
<evidence type="ECO:0000313" key="3">
    <source>
        <dbReference type="Proteomes" id="UP000013827"/>
    </source>
</evidence>
<reference evidence="2" key="2">
    <citation type="submission" date="2024-10" db="UniProtKB">
        <authorList>
            <consortium name="EnsemblProtists"/>
        </authorList>
    </citation>
    <scope>IDENTIFICATION</scope>
</reference>
<feature type="compositionally biased region" description="Basic and acidic residues" evidence="1">
    <location>
        <begin position="258"/>
        <end position="276"/>
    </location>
</feature>
<name>A0A0D3KB16_EMIH1</name>
<dbReference type="GeneID" id="17278223"/>
<feature type="region of interest" description="Disordered" evidence="1">
    <location>
        <begin position="330"/>
        <end position="405"/>
    </location>
</feature>
<evidence type="ECO:0000256" key="1">
    <source>
        <dbReference type="SAM" id="MobiDB-lite"/>
    </source>
</evidence>
<accession>A0A0D3KB16</accession>
<dbReference type="AlphaFoldDB" id="A0A0D3KB16"/>